<feature type="domain" description="Cas12f1-like TNB" evidence="2">
    <location>
        <begin position="320"/>
        <end position="380"/>
    </location>
</feature>
<evidence type="ECO:0000313" key="3">
    <source>
        <dbReference type="EMBL" id="PUA32322.1"/>
    </source>
</evidence>
<accession>A0A2R7Y618</accession>
<dbReference type="EMBL" id="NBVN01000004">
    <property type="protein sequence ID" value="PUA32322.1"/>
    <property type="molecule type" value="Genomic_DNA"/>
</dbReference>
<evidence type="ECO:0000259" key="2">
    <source>
        <dbReference type="Pfam" id="PF07282"/>
    </source>
</evidence>
<comment type="caution">
    <text evidence="3">The sequence shown here is derived from an EMBL/GenBank/DDBJ whole genome shotgun (WGS) entry which is preliminary data.</text>
</comment>
<reference evidence="3" key="2">
    <citation type="journal article" date="2018" name="Syst. Appl. Microbiol.">
        <title>A new symbiotic nanoarchaeote (Candidatus Nanoclepta minutus) and its host (Zestosphaera tikiterensis gen. nov., sp. nov.) from a New Zealand hot spring.</title>
        <authorList>
            <person name="St John E."/>
            <person name="Liu Y."/>
            <person name="Podar M."/>
            <person name="Stott M.B."/>
            <person name="Meneghin J."/>
            <person name="Chen Z."/>
            <person name="Lagutin K."/>
            <person name="Mitchell K."/>
            <person name="Reysenbach A.L."/>
        </authorList>
    </citation>
    <scope>NUCLEOTIDE SEQUENCE [LARGE SCALE GENOMIC DNA]</scope>
    <source>
        <strain evidence="3">NZ3</strain>
    </source>
</reference>
<dbReference type="AlphaFoldDB" id="A0A2R7Y618"/>
<organism evidence="3 4">
    <name type="scientific">Zestosphaera tikiterensis</name>
    <dbReference type="NCBI Taxonomy" id="1973259"/>
    <lineage>
        <taxon>Archaea</taxon>
        <taxon>Thermoproteota</taxon>
        <taxon>Thermoprotei</taxon>
        <taxon>Desulfurococcales</taxon>
        <taxon>Desulfurococcaceae</taxon>
        <taxon>Zestosphaera</taxon>
    </lineage>
</organism>
<dbReference type="InterPro" id="IPR010095">
    <property type="entry name" value="Cas12f1-like_TNB"/>
</dbReference>
<proteinExistence type="predicted"/>
<dbReference type="GO" id="GO:0003677">
    <property type="term" value="F:DNA binding"/>
    <property type="evidence" value="ECO:0007669"/>
    <property type="project" value="UniProtKB-KW"/>
</dbReference>
<reference evidence="3" key="1">
    <citation type="submission" date="2017-04" db="EMBL/GenBank/DDBJ databases">
        <authorList>
            <person name="Afonso C.L."/>
            <person name="Miller P.J."/>
            <person name="Scott M.A."/>
            <person name="Spackman E."/>
            <person name="Goraichik I."/>
            <person name="Dimitrov K.M."/>
            <person name="Suarez D.L."/>
            <person name="Swayne D.E."/>
        </authorList>
    </citation>
    <scope>NUCLEOTIDE SEQUENCE</scope>
    <source>
        <strain evidence="3">NZ3</strain>
    </source>
</reference>
<protein>
    <submittedName>
        <fullName evidence="3">Transposase</fullName>
    </submittedName>
</protein>
<sequence>MGRWLKVRSNSYRIVSYKIKHGYDVSGFLLCYRSLLQRAIDIIWSNIKWVRKWEKKYYIVEREGKKIRRYYRVRRLIPVVPRTKEFKRQLRNELMNCWNYAPHYVDSAIKVAYSILKSWRRNYVKGERRREKPVVKRLFVRVKETLYVYRDGRIRVTIAPRKHYLEFDLNRSWFKNRVKELELGELILTRHELIITFRKPIKEKYAERIGWDLNLFSLDGFSPKHGWVRVDLSKLYHIHRVHEVKRKKAQRVASRKFSVKERASRHGERERNRAKDFVHKLTTELTSKFPNTVHGFEDLSKNNMYGHSRKHNRDVGKQNWKQIVQYMSYKGRVELIDPKNSSSTCPACGGEMVKLRKGQVVRCVKCGLELDRQLCGAINIYLRMCGFPQSPSTFYRAVIRKMIPRWRMQMRALGGVATNGGEGDDMPSMNSRRWLSLMNPKAYIGLQKPT</sequence>
<gene>
    <name evidence="3" type="ORF">B7O98_06585</name>
</gene>
<evidence type="ECO:0000256" key="1">
    <source>
        <dbReference type="ARBA" id="ARBA00023125"/>
    </source>
</evidence>
<dbReference type="Pfam" id="PF07282">
    <property type="entry name" value="Cas12f1-like_TNB"/>
    <property type="match status" value="1"/>
</dbReference>
<evidence type="ECO:0000313" key="4">
    <source>
        <dbReference type="Proteomes" id="UP000244093"/>
    </source>
</evidence>
<keyword evidence="1" id="KW-0238">DNA-binding</keyword>
<name>A0A2R7Y618_9CREN</name>
<dbReference type="Proteomes" id="UP000244093">
    <property type="component" value="Unassembled WGS sequence"/>
</dbReference>